<name>A0A3G5A3Y6_9VIRU</name>
<proteinExistence type="predicted"/>
<gene>
    <name evidence="1" type="ORF">Gaeavirus14_9</name>
</gene>
<protein>
    <submittedName>
        <fullName evidence="1">Uncharacterized protein</fullName>
    </submittedName>
</protein>
<accession>A0A3G5A3Y6</accession>
<evidence type="ECO:0000313" key="1">
    <source>
        <dbReference type="EMBL" id="AYV80179.1"/>
    </source>
</evidence>
<reference evidence="1" key="1">
    <citation type="submission" date="2018-10" db="EMBL/GenBank/DDBJ databases">
        <title>Hidden diversity of soil giant viruses.</title>
        <authorList>
            <person name="Schulz F."/>
            <person name="Alteio L."/>
            <person name="Goudeau D."/>
            <person name="Ryan E.M."/>
            <person name="Malmstrom R.R."/>
            <person name="Blanchard J."/>
            <person name="Woyke T."/>
        </authorList>
    </citation>
    <scope>NUCLEOTIDE SEQUENCE</scope>
    <source>
        <strain evidence="1">GAV1</strain>
    </source>
</reference>
<organism evidence="1">
    <name type="scientific">Gaeavirus sp</name>
    <dbReference type="NCBI Taxonomy" id="2487767"/>
    <lineage>
        <taxon>Viruses</taxon>
        <taxon>Varidnaviria</taxon>
        <taxon>Bamfordvirae</taxon>
        <taxon>Nucleocytoviricota</taxon>
        <taxon>Megaviricetes</taxon>
        <taxon>Imitervirales</taxon>
        <taxon>Mimiviridae</taxon>
        <taxon>Klosneuvirinae</taxon>
    </lineage>
</organism>
<dbReference type="EMBL" id="MK072212">
    <property type="protein sequence ID" value="AYV80179.1"/>
    <property type="molecule type" value="Genomic_DNA"/>
</dbReference>
<sequence>MSDSRIIFPETLQKLIITTCINSLDDLPSNITELEVHSVSFPVTNLPFSLKRIIVMYMHTDDIIKTFTKLPYGCTVENAGGNIILK</sequence>